<dbReference type="FunFam" id="3.30.160.810:FF:000001">
    <property type="entry name" value="50S ribosomal protein L3"/>
    <property type="match status" value="1"/>
</dbReference>
<keyword evidence="4 8" id="KW-0689">Ribosomal protein</keyword>
<dbReference type="GO" id="GO:0019843">
    <property type="term" value="F:rRNA binding"/>
    <property type="evidence" value="ECO:0007669"/>
    <property type="project" value="UniProtKB-KW"/>
</dbReference>
<name>A0A644X4H3_9ZZZZ</name>
<evidence type="ECO:0000256" key="6">
    <source>
        <dbReference type="ARBA" id="ARBA00035457"/>
    </source>
</evidence>
<dbReference type="AlphaFoldDB" id="A0A644X4H3"/>
<dbReference type="InterPro" id="IPR000597">
    <property type="entry name" value="Ribosomal_uL3"/>
</dbReference>
<evidence type="ECO:0000256" key="2">
    <source>
        <dbReference type="ARBA" id="ARBA00022730"/>
    </source>
</evidence>
<keyword evidence="5" id="KW-0687">Ribonucleoprotein</keyword>
<sequence>MSGLIGKKIGMTSYHEASGKIVPCTVIEAGPCVVTQVKTKQTDGYDAIQLAYDERKEKNTSGAMKGHFKKAGTTPKKIVMEFTRFEEGHQKVLGDVLHADVFEEGEYIDVVGISKGKGFQGVVKRHGFSGVNDATHGQHNRGRAPGSIGASSYPSRVFKGMRMAGHDGQNRVKMINLQIMKIIPEKNLVVIKGSVPGANGSYVILERWK</sequence>
<dbReference type="NCBIfam" id="TIGR03625">
    <property type="entry name" value="L3_bact"/>
    <property type="match status" value="1"/>
</dbReference>
<dbReference type="PANTHER" id="PTHR11229:SF16">
    <property type="entry name" value="LARGE RIBOSOMAL SUBUNIT PROTEIN UL3C"/>
    <property type="match status" value="1"/>
</dbReference>
<protein>
    <recommendedName>
        <fullName evidence="6">50S ribosomal protein L3</fullName>
    </recommendedName>
</protein>
<evidence type="ECO:0000256" key="3">
    <source>
        <dbReference type="ARBA" id="ARBA00022884"/>
    </source>
</evidence>
<feature type="region of interest" description="Disordered" evidence="7">
    <location>
        <begin position="130"/>
        <end position="149"/>
    </location>
</feature>
<dbReference type="Pfam" id="PF00297">
    <property type="entry name" value="Ribosomal_L3"/>
    <property type="match status" value="1"/>
</dbReference>
<comment type="caution">
    <text evidence="8">The sequence shown here is derived from an EMBL/GenBank/DDBJ whole genome shotgun (WGS) entry which is preliminary data.</text>
</comment>
<dbReference type="SUPFAM" id="SSF50447">
    <property type="entry name" value="Translation proteins"/>
    <property type="match status" value="1"/>
</dbReference>
<dbReference type="PANTHER" id="PTHR11229">
    <property type="entry name" value="50S RIBOSOMAL PROTEIN L3"/>
    <property type="match status" value="1"/>
</dbReference>
<dbReference type="InterPro" id="IPR019927">
    <property type="entry name" value="Ribosomal_uL3_bac/org-type"/>
</dbReference>
<dbReference type="FunFam" id="2.40.30.10:FF:000047">
    <property type="entry name" value="50S ribosomal protein L3"/>
    <property type="match status" value="1"/>
</dbReference>
<accession>A0A644X4H3</accession>
<evidence type="ECO:0000313" key="8">
    <source>
        <dbReference type="EMBL" id="MPM11055.1"/>
    </source>
</evidence>
<dbReference type="Gene3D" id="2.40.30.10">
    <property type="entry name" value="Translation factors"/>
    <property type="match status" value="1"/>
</dbReference>
<organism evidence="8">
    <name type="scientific">bioreactor metagenome</name>
    <dbReference type="NCBI Taxonomy" id="1076179"/>
    <lineage>
        <taxon>unclassified sequences</taxon>
        <taxon>metagenomes</taxon>
        <taxon>ecological metagenomes</taxon>
    </lineage>
</organism>
<dbReference type="EMBL" id="VSSQ01001777">
    <property type="protein sequence ID" value="MPM11055.1"/>
    <property type="molecule type" value="Genomic_DNA"/>
</dbReference>
<proteinExistence type="inferred from homology"/>
<evidence type="ECO:0000256" key="7">
    <source>
        <dbReference type="SAM" id="MobiDB-lite"/>
    </source>
</evidence>
<dbReference type="GO" id="GO:0006412">
    <property type="term" value="P:translation"/>
    <property type="evidence" value="ECO:0007669"/>
    <property type="project" value="InterPro"/>
</dbReference>
<comment type="similarity">
    <text evidence="1">Belongs to the universal ribosomal protein uL3 family.</text>
</comment>
<reference evidence="8" key="1">
    <citation type="submission" date="2019-08" db="EMBL/GenBank/DDBJ databases">
        <authorList>
            <person name="Kucharzyk K."/>
            <person name="Murdoch R.W."/>
            <person name="Higgins S."/>
            <person name="Loffler F."/>
        </authorList>
    </citation>
    <scope>NUCLEOTIDE SEQUENCE</scope>
</reference>
<dbReference type="PROSITE" id="PS00474">
    <property type="entry name" value="RIBOSOMAL_L3"/>
    <property type="match status" value="1"/>
</dbReference>
<evidence type="ECO:0000256" key="1">
    <source>
        <dbReference type="ARBA" id="ARBA00006540"/>
    </source>
</evidence>
<dbReference type="GO" id="GO:0022625">
    <property type="term" value="C:cytosolic large ribosomal subunit"/>
    <property type="evidence" value="ECO:0007669"/>
    <property type="project" value="TreeGrafter"/>
</dbReference>
<dbReference type="InterPro" id="IPR019926">
    <property type="entry name" value="Ribosomal_uL3_CS"/>
</dbReference>
<dbReference type="GO" id="GO:0003735">
    <property type="term" value="F:structural constituent of ribosome"/>
    <property type="evidence" value="ECO:0007669"/>
    <property type="project" value="InterPro"/>
</dbReference>
<dbReference type="InterPro" id="IPR009000">
    <property type="entry name" value="Transl_B-barrel_sf"/>
</dbReference>
<evidence type="ECO:0000256" key="4">
    <source>
        <dbReference type="ARBA" id="ARBA00022980"/>
    </source>
</evidence>
<evidence type="ECO:0000256" key="5">
    <source>
        <dbReference type="ARBA" id="ARBA00023274"/>
    </source>
</evidence>
<dbReference type="HAMAP" id="MF_01325_B">
    <property type="entry name" value="Ribosomal_uL3_B"/>
    <property type="match status" value="1"/>
</dbReference>
<keyword evidence="3" id="KW-0694">RNA-binding</keyword>
<gene>
    <name evidence="8" type="primary">rplC_19</name>
    <name evidence="8" type="ORF">SDC9_57393</name>
</gene>
<keyword evidence="2" id="KW-0699">rRNA-binding</keyword>
<dbReference type="Gene3D" id="3.30.160.810">
    <property type="match status" value="1"/>
</dbReference>